<protein>
    <submittedName>
        <fullName evidence="1">Uncharacterized protein</fullName>
    </submittedName>
</protein>
<proteinExistence type="predicted"/>
<name>F9RM74_9VIBR</name>
<organism evidence="1 2">
    <name type="scientific">Vibrio scophthalmi LMG 19158</name>
    <dbReference type="NCBI Taxonomy" id="870967"/>
    <lineage>
        <taxon>Bacteria</taxon>
        <taxon>Pseudomonadati</taxon>
        <taxon>Pseudomonadota</taxon>
        <taxon>Gammaproteobacteria</taxon>
        <taxon>Vibrionales</taxon>
        <taxon>Vibrionaceae</taxon>
        <taxon>Vibrio</taxon>
    </lineage>
</organism>
<dbReference type="Proteomes" id="UP000004349">
    <property type="component" value="Unassembled WGS sequence"/>
</dbReference>
<comment type="caution">
    <text evidence="1">The sequence shown here is derived from an EMBL/GenBank/DDBJ whole genome shotgun (WGS) entry which is preliminary data.</text>
</comment>
<reference evidence="1 2" key="1">
    <citation type="journal article" date="2012" name="Int. J. Syst. Evol. Microbiol.">
        <title>Vibrio caribbeanicus sp. nov., isolated from the marine sponge Scleritoderma cyanea.</title>
        <authorList>
            <person name="Hoffmann M."/>
            <person name="Monday S.R."/>
            <person name="Allard M.W."/>
            <person name="Strain E.A."/>
            <person name="Whittaker P."/>
            <person name="Naum M."/>
            <person name="McCarthy P.J."/>
            <person name="Lopez J.V."/>
            <person name="Fischer M."/>
            <person name="Brown E.W."/>
        </authorList>
    </citation>
    <scope>NUCLEOTIDE SEQUENCE [LARGE SCALE GENOMIC DNA]</scope>
    <source>
        <strain evidence="1 2">LMG 19158</strain>
    </source>
</reference>
<dbReference type="AlphaFoldDB" id="F9RM74"/>
<dbReference type="eggNOG" id="ENOG50323UK">
    <property type="taxonomic scope" value="Bacteria"/>
</dbReference>
<gene>
    <name evidence="1" type="ORF">VIS19158_21813</name>
</gene>
<evidence type="ECO:0000313" key="2">
    <source>
        <dbReference type="Proteomes" id="UP000004349"/>
    </source>
</evidence>
<accession>F9RM74</accession>
<dbReference type="EMBL" id="AFWE01000079">
    <property type="protein sequence ID" value="EGU38601.1"/>
    <property type="molecule type" value="Genomic_DNA"/>
</dbReference>
<sequence>MVIAIKIMAYYIPKTGRDACIKQQESNKRSAARLHQVVSIIIKVTIENRLIYLYLVKT</sequence>
<evidence type="ECO:0000313" key="1">
    <source>
        <dbReference type="EMBL" id="EGU38601.1"/>
    </source>
</evidence>